<dbReference type="InterPro" id="IPR037069">
    <property type="entry name" value="AcylCoA_DH/ox_N_sf"/>
</dbReference>
<evidence type="ECO:0000259" key="13">
    <source>
        <dbReference type="Pfam" id="PF00441"/>
    </source>
</evidence>
<dbReference type="STRING" id="1123014.SAMN02745746_02963"/>
<evidence type="ECO:0000313" key="16">
    <source>
        <dbReference type="EMBL" id="SMF39093.1"/>
    </source>
</evidence>
<keyword evidence="12" id="KW-0472">Membrane</keyword>
<proteinExistence type="inferred from homology"/>
<dbReference type="InterPro" id="IPR013786">
    <property type="entry name" value="AcylCoA_DH/ox_N"/>
</dbReference>
<dbReference type="Gene3D" id="1.10.540.10">
    <property type="entry name" value="Acyl-CoA dehydrogenase/oxidase, N-terminal domain"/>
    <property type="match status" value="1"/>
</dbReference>
<dbReference type="Pfam" id="PF09317">
    <property type="entry name" value="ACDH_C"/>
    <property type="match status" value="1"/>
</dbReference>
<accession>A0A1Y6C6C5</accession>
<gene>
    <name evidence="16" type="ORF">SAMN02745746_02963</name>
</gene>
<evidence type="ECO:0000256" key="7">
    <source>
        <dbReference type="ARBA" id="ARBA00022630"/>
    </source>
</evidence>
<dbReference type="UniPathway" id="UPA00659"/>
<feature type="domain" description="Acyl-CoA dehydrogenase/oxidase N-terminal" evidence="14">
    <location>
        <begin position="133"/>
        <end position="232"/>
    </location>
</feature>
<evidence type="ECO:0000256" key="12">
    <source>
        <dbReference type="SAM" id="Phobius"/>
    </source>
</evidence>
<dbReference type="PANTHER" id="PTHR48083:SF18">
    <property type="entry name" value="ACYL-COENZYME A DEHYDROGENASE"/>
    <property type="match status" value="1"/>
</dbReference>
<dbReference type="NCBIfam" id="NF007000">
    <property type="entry name" value="PRK09463.1"/>
    <property type="match status" value="1"/>
</dbReference>
<dbReference type="Gene3D" id="1.20.140.10">
    <property type="entry name" value="Butyryl-CoA Dehydrogenase, subunit A, domain 3"/>
    <property type="match status" value="1"/>
</dbReference>
<evidence type="ECO:0000256" key="5">
    <source>
        <dbReference type="ARBA" id="ARBA00012040"/>
    </source>
</evidence>
<name>A0A1Y6C6C5_9NEIS</name>
<evidence type="ECO:0000259" key="14">
    <source>
        <dbReference type="Pfam" id="PF02771"/>
    </source>
</evidence>
<dbReference type="InterPro" id="IPR015396">
    <property type="entry name" value="FadE_C"/>
</dbReference>
<dbReference type="FunFam" id="1.10.540.10:FF:000004">
    <property type="entry name" value="Acyl-CoA dehydrogenase"/>
    <property type="match status" value="1"/>
</dbReference>
<sequence length="817" mass="90463">MISAVLVVVMVGGLAYFRATVLAWSIGLAGWLLVSQFSLNVQVPAALWIVFALLALVLNGVPLRRAVFTGPLFRLFKKITPAMSPTEQEAINAGTVWWDRDLFSGKPDWQRLLSYPEPRLTPEEQAFLDGPTEELCRMVDDWQVTHELKDLPPAVWQFIKSNGFLGMIIKKQYGGLEFSNYAHAKVVTKIATRGGTAAVTVMVPNSLGPGELLQHYGTTEQKDYFLPRLAKGLEIPCFALTSPHAGSDAGSIPDYGVVCRGSYTDPRSGERHDNVLGIRVSWEKRWITLAPVATILGLAFKLYDPDRLLGDKVEIGITCALVPTAHQGVMIGRRHWPGGTAFMNGPTWGKDVFIPLEWIIGGREYAGQGWRMLVECLSVGRCISLPAMSVASGKLATYVTGAYARIRDQFGLPIGKFEGVDEAMARIAGYTYQMEASQDLALTGLDMGERPSVLSAVLKYHNTERMRKTLNDAMDVHGGKAVVLGPRNYLARAYQSIPIAITVEGANILTRSMIIYGQGAIRCHPFVLREMRAAMAEDGKEFDLAITGHVNFIISNVVRSFWLGLTGSRLTMSPKAGATARYYRQLTRFSTAFALLSDMAMLSLGGSLKFREKLSARLGDMLSNLYIASACLKRFERDGAPQEDLPVLQWAVENAIYELQQAMDGFLANLPNRILSFVLRRVIFPWGLTHKPAGDKMGTLVVRAMMEEGGTRARLTHGMYVPQDERDAVGVLAPALRAIVETEPIEHRLRKWAREGRFVTITARDRLAEALHAGLLTQAEFDAVTRARKLKRDVIMVDDFDSSLTQHDEALLERLIF</sequence>
<keyword evidence="7" id="KW-0285">Flavoprotein</keyword>
<dbReference type="GO" id="GO:0005737">
    <property type="term" value="C:cytoplasm"/>
    <property type="evidence" value="ECO:0007669"/>
    <property type="project" value="TreeGrafter"/>
</dbReference>
<dbReference type="AlphaFoldDB" id="A0A1Y6C6C5"/>
<dbReference type="Proteomes" id="UP000192920">
    <property type="component" value="Unassembled WGS sequence"/>
</dbReference>
<comment type="pathway">
    <text evidence="2">Lipid metabolism; fatty acid beta-oxidation.</text>
</comment>
<dbReference type="InterPro" id="IPR036250">
    <property type="entry name" value="AcylCo_DH-like_C"/>
</dbReference>
<comment type="catalytic activity">
    <reaction evidence="11">
        <text>a long-chain 2,3-saturated fatty acyl-CoA + oxidized [electron-transfer flavoprotein] + H(+) = a long-chain (2E)-enoyl-CoA + reduced [electron-transfer flavoprotein]</text>
        <dbReference type="Rhea" id="RHEA:17721"/>
        <dbReference type="Rhea" id="RHEA-COMP:10685"/>
        <dbReference type="Rhea" id="RHEA-COMP:10686"/>
        <dbReference type="ChEBI" id="CHEBI:15378"/>
        <dbReference type="ChEBI" id="CHEBI:57692"/>
        <dbReference type="ChEBI" id="CHEBI:58307"/>
        <dbReference type="ChEBI" id="CHEBI:83721"/>
        <dbReference type="ChEBI" id="CHEBI:83727"/>
        <dbReference type="EC" id="1.3.8.8"/>
    </reaction>
</comment>
<dbReference type="FunFam" id="1.20.140.10:FF:000009">
    <property type="entry name" value="Acyl-CoA dehydrogenase"/>
    <property type="match status" value="1"/>
</dbReference>
<organism evidence="16 17">
    <name type="scientific">Pseudogulbenkiania subflava DSM 22618</name>
    <dbReference type="NCBI Taxonomy" id="1123014"/>
    <lineage>
        <taxon>Bacteria</taxon>
        <taxon>Pseudomonadati</taxon>
        <taxon>Pseudomonadota</taxon>
        <taxon>Betaproteobacteria</taxon>
        <taxon>Neisseriales</taxon>
        <taxon>Chromobacteriaceae</taxon>
        <taxon>Pseudogulbenkiania</taxon>
    </lineage>
</organism>
<dbReference type="EC" id="1.3.8.8" evidence="5"/>
<keyword evidence="8" id="KW-0274">FAD</keyword>
<dbReference type="InterPro" id="IPR009075">
    <property type="entry name" value="AcylCo_DH/oxidase_C"/>
</dbReference>
<dbReference type="GO" id="GO:0070991">
    <property type="term" value="F:medium-chain fatty acyl-CoA dehydrogenase activity"/>
    <property type="evidence" value="ECO:0007669"/>
    <property type="project" value="UniProtKB-EC"/>
</dbReference>
<comment type="catalytic activity">
    <reaction evidence="10">
        <text>a medium-chain 2,3-saturated fatty acyl-CoA + oxidized [electron-transfer flavoprotein] + H(+) = a medium-chain (2E)-enoyl-CoA + reduced [electron-transfer flavoprotein]</text>
        <dbReference type="Rhea" id="RHEA:14477"/>
        <dbReference type="Rhea" id="RHEA-COMP:10685"/>
        <dbReference type="Rhea" id="RHEA-COMP:10686"/>
        <dbReference type="ChEBI" id="CHEBI:15378"/>
        <dbReference type="ChEBI" id="CHEBI:57692"/>
        <dbReference type="ChEBI" id="CHEBI:58307"/>
        <dbReference type="ChEBI" id="CHEBI:83723"/>
        <dbReference type="ChEBI" id="CHEBI:83726"/>
        <dbReference type="EC" id="1.3.8.7"/>
    </reaction>
</comment>
<dbReference type="SUPFAM" id="SSF56645">
    <property type="entry name" value="Acyl-CoA dehydrogenase NM domain-like"/>
    <property type="match status" value="1"/>
</dbReference>
<evidence type="ECO:0000256" key="8">
    <source>
        <dbReference type="ARBA" id="ARBA00022827"/>
    </source>
</evidence>
<evidence type="ECO:0000256" key="6">
    <source>
        <dbReference type="ARBA" id="ARBA00020144"/>
    </source>
</evidence>
<evidence type="ECO:0000256" key="9">
    <source>
        <dbReference type="ARBA" id="ARBA00023002"/>
    </source>
</evidence>
<dbReference type="Gene3D" id="2.40.110.10">
    <property type="entry name" value="Butyryl-CoA Dehydrogenase, subunit A, domain 2"/>
    <property type="match status" value="1"/>
</dbReference>
<feature type="domain" description="Acyl-CoA dehydrogenase/oxidase C-terminal" evidence="13">
    <location>
        <begin position="367"/>
        <end position="514"/>
    </location>
</feature>
<dbReference type="Pfam" id="PF02771">
    <property type="entry name" value="Acyl-CoA_dh_N"/>
    <property type="match status" value="1"/>
</dbReference>
<feature type="transmembrane region" description="Helical" evidence="12">
    <location>
        <begin position="39"/>
        <end position="58"/>
    </location>
</feature>
<dbReference type="EMBL" id="FXAG01000017">
    <property type="protein sequence ID" value="SMF39093.1"/>
    <property type="molecule type" value="Genomic_DNA"/>
</dbReference>
<dbReference type="GO" id="GO:0050660">
    <property type="term" value="F:flavin adenine dinucleotide binding"/>
    <property type="evidence" value="ECO:0007669"/>
    <property type="project" value="InterPro"/>
</dbReference>
<keyword evidence="12" id="KW-0812">Transmembrane</keyword>
<keyword evidence="9" id="KW-0560">Oxidoreductase</keyword>
<dbReference type="GO" id="GO:0033539">
    <property type="term" value="P:fatty acid beta-oxidation using acyl-CoA dehydrogenase"/>
    <property type="evidence" value="ECO:0007669"/>
    <property type="project" value="InterPro"/>
</dbReference>
<evidence type="ECO:0000256" key="1">
    <source>
        <dbReference type="ARBA" id="ARBA00001974"/>
    </source>
</evidence>
<evidence type="ECO:0000256" key="4">
    <source>
        <dbReference type="ARBA" id="ARBA00012033"/>
    </source>
</evidence>
<dbReference type="InterPro" id="IPR046373">
    <property type="entry name" value="Acyl-CoA_Oxase/DH_mid-dom_sf"/>
</dbReference>
<evidence type="ECO:0000256" key="2">
    <source>
        <dbReference type="ARBA" id="ARBA00005005"/>
    </source>
</evidence>
<evidence type="ECO:0000313" key="17">
    <source>
        <dbReference type="Proteomes" id="UP000192920"/>
    </source>
</evidence>
<dbReference type="Pfam" id="PF00441">
    <property type="entry name" value="Acyl-CoA_dh_1"/>
    <property type="match status" value="1"/>
</dbReference>
<reference evidence="17" key="1">
    <citation type="submission" date="2017-04" db="EMBL/GenBank/DDBJ databases">
        <authorList>
            <person name="Varghese N."/>
            <person name="Submissions S."/>
        </authorList>
    </citation>
    <scope>NUCLEOTIDE SEQUENCE [LARGE SCALE GENOMIC DNA]</scope>
    <source>
        <strain evidence="17">DSM 22618</strain>
    </source>
</reference>
<evidence type="ECO:0000256" key="10">
    <source>
        <dbReference type="ARBA" id="ARBA00047882"/>
    </source>
</evidence>
<evidence type="ECO:0000256" key="3">
    <source>
        <dbReference type="ARBA" id="ARBA00009347"/>
    </source>
</evidence>
<dbReference type="EC" id="1.3.8.7" evidence="4"/>
<dbReference type="NCBIfam" id="NF009586">
    <property type="entry name" value="PRK13026.1"/>
    <property type="match status" value="1"/>
</dbReference>
<dbReference type="GO" id="GO:0004466">
    <property type="term" value="F:long-chain fatty acyl-CoA dehydrogenase activity"/>
    <property type="evidence" value="ECO:0007669"/>
    <property type="project" value="UniProtKB-EC"/>
</dbReference>
<comment type="cofactor">
    <cofactor evidence="1">
        <name>FAD</name>
        <dbReference type="ChEBI" id="CHEBI:57692"/>
    </cofactor>
</comment>
<feature type="domain" description="Acyl-CoA dehydrogenase C-terminal bacterial-type" evidence="15">
    <location>
        <begin position="521"/>
        <end position="800"/>
    </location>
</feature>
<evidence type="ECO:0000259" key="15">
    <source>
        <dbReference type="Pfam" id="PF09317"/>
    </source>
</evidence>
<keyword evidence="17" id="KW-1185">Reference proteome</keyword>
<evidence type="ECO:0000256" key="11">
    <source>
        <dbReference type="ARBA" id="ARBA00049247"/>
    </source>
</evidence>
<dbReference type="PANTHER" id="PTHR48083">
    <property type="entry name" value="MEDIUM-CHAIN SPECIFIC ACYL-COA DEHYDROGENASE, MITOCHONDRIAL-RELATED"/>
    <property type="match status" value="1"/>
</dbReference>
<comment type="similarity">
    <text evidence="3">Belongs to the acyl-CoA dehydrogenase family.</text>
</comment>
<dbReference type="SUPFAM" id="SSF47203">
    <property type="entry name" value="Acyl-CoA dehydrogenase C-terminal domain-like"/>
    <property type="match status" value="1"/>
</dbReference>
<keyword evidence="12" id="KW-1133">Transmembrane helix</keyword>
<dbReference type="InterPro" id="IPR009100">
    <property type="entry name" value="AcylCoA_DH/oxidase_NM_dom_sf"/>
</dbReference>
<protein>
    <recommendedName>
        <fullName evidence="6">Acyl-coenzyme A dehydrogenase</fullName>
        <ecNumber evidence="4">1.3.8.7</ecNumber>
        <ecNumber evidence="5">1.3.8.8</ecNumber>
    </recommendedName>
</protein>
<dbReference type="InterPro" id="IPR050741">
    <property type="entry name" value="Acyl-CoA_dehydrogenase"/>
</dbReference>
<dbReference type="RefSeq" id="WP_085277094.1">
    <property type="nucleotide sequence ID" value="NZ_FXAG01000017.1"/>
</dbReference>